<comment type="caution">
    <text evidence="6">The sequence shown here is derived from an EMBL/GenBank/DDBJ whole genome shotgun (WGS) entry which is preliminary data.</text>
</comment>
<gene>
    <name evidence="6" type="ORF">E6O75_ATG01813</name>
</gene>
<feature type="transmembrane region" description="Helical" evidence="5">
    <location>
        <begin position="139"/>
        <end position="158"/>
    </location>
</feature>
<evidence type="ECO:0000313" key="6">
    <source>
        <dbReference type="EMBL" id="TID13835.1"/>
    </source>
</evidence>
<keyword evidence="4 5" id="KW-0472">Membrane</keyword>
<reference evidence="6 7" key="1">
    <citation type="submission" date="2019-04" db="EMBL/GenBank/DDBJ databases">
        <title>High contiguity whole genome sequence and gene annotation resource for two Venturia nashicola isolates.</title>
        <authorList>
            <person name="Prokchorchik M."/>
            <person name="Won K."/>
            <person name="Lee Y."/>
            <person name="Choi E.D."/>
            <person name="Segonzac C."/>
            <person name="Sohn K.H."/>
        </authorList>
    </citation>
    <scope>NUCLEOTIDE SEQUENCE [LARGE SCALE GENOMIC DNA]</scope>
    <source>
        <strain evidence="6 7">PRI2</strain>
    </source>
</reference>
<evidence type="ECO:0000256" key="4">
    <source>
        <dbReference type="ARBA" id="ARBA00023136"/>
    </source>
</evidence>
<evidence type="ECO:0000256" key="1">
    <source>
        <dbReference type="ARBA" id="ARBA00004370"/>
    </source>
</evidence>
<dbReference type="SUPFAM" id="SSF161084">
    <property type="entry name" value="MAPEG domain-like"/>
    <property type="match status" value="1"/>
</dbReference>
<name>A0A4Z1NT92_9PEZI</name>
<evidence type="ECO:0000256" key="2">
    <source>
        <dbReference type="ARBA" id="ARBA00022692"/>
    </source>
</evidence>
<dbReference type="EMBL" id="SNSC02000025">
    <property type="protein sequence ID" value="TID13835.1"/>
    <property type="molecule type" value="Genomic_DNA"/>
</dbReference>
<proteinExistence type="predicted"/>
<accession>A0A4Z1NT92</accession>
<dbReference type="InterPro" id="IPR023352">
    <property type="entry name" value="MAPEG-like_dom_sf"/>
</dbReference>
<keyword evidence="2 5" id="KW-0812">Transmembrane</keyword>
<protein>
    <submittedName>
        <fullName evidence="6">Putative membrane-associated proteins in eicosanoid and glutathione metabolism</fullName>
    </submittedName>
</protein>
<dbReference type="InterPro" id="IPR001129">
    <property type="entry name" value="Membr-assoc_MAPEG"/>
</dbReference>
<evidence type="ECO:0000313" key="7">
    <source>
        <dbReference type="Proteomes" id="UP000298493"/>
    </source>
</evidence>
<dbReference type="PANTHER" id="PTHR35814:SF1">
    <property type="entry name" value="GLUTATHIONE S-TRANSFERASE-RELATED"/>
    <property type="match status" value="1"/>
</dbReference>
<dbReference type="OrthoDB" id="19091at2759"/>
<sequence length="165" mass="18151">MASNYGLSAPVKNFLPVTGTVALPFTLYFLTLSGRIVYQRVKTHQFMGENIEAKNQPEEAAKNKVVRQQDDPLNLAIRAHQNFLENIPLAFILLITAELNGGSRKPLTYAMSVLFALRVAHVEYGIYGPDNASPGRPVGYFGTNGVLAGLAGYTAWLVRGYWGFD</sequence>
<evidence type="ECO:0000256" key="5">
    <source>
        <dbReference type="SAM" id="Phobius"/>
    </source>
</evidence>
<feature type="transmembrane region" description="Helical" evidence="5">
    <location>
        <begin position="14"/>
        <end position="38"/>
    </location>
</feature>
<dbReference type="Proteomes" id="UP000298493">
    <property type="component" value="Unassembled WGS sequence"/>
</dbReference>
<dbReference type="STRING" id="86259.A0A4Z1NT92"/>
<comment type="subcellular location">
    <subcellularLocation>
        <location evidence="1">Membrane</location>
    </subcellularLocation>
</comment>
<dbReference type="Pfam" id="PF01124">
    <property type="entry name" value="MAPEG"/>
    <property type="match status" value="1"/>
</dbReference>
<dbReference type="Gene3D" id="1.20.120.550">
    <property type="entry name" value="Membrane associated eicosanoid/glutathione metabolism-like domain"/>
    <property type="match status" value="1"/>
</dbReference>
<organism evidence="6 7">
    <name type="scientific">Venturia nashicola</name>
    <dbReference type="NCBI Taxonomy" id="86259"/>
    <lineage>
        <taxon>Eukaryota</taxon>
        <taxon>Fungi</taxon>
        <taxon>Dikarya</taxon>
        <taxon>Ascomycota</taxon>
        <taxon>Pezizomycotina</taxon>
        <taxon>Dothideomycetes</taxon>
        <taxon>Pleosporomycetidae</taxon>
        <taxon>Venturiales</taxon>
        <taxon>Venturiaceae</taxon>
        <taxon>Venturia</taxon>
    </lineage>
</organism>
<keyword evidence="7" id="KW-1185">Reference proteome</keyword>
<evidence type="ECO:0000256" key="3">
    <source>
        <dbReference type="ARBA" id="ARBA00022989"/>
    </source>
</evidence>
<dbReference type="PANTHER" id="PTHR35814">
    <property type="match status" value="1"/>
</dbReference>
<dbReference type="AlphaFoldDB" id="A0A4Z1NT92"/>
<keyword evidence="3 5" id="KW-1133">Transmembrane helix</keyword>
<dbReference type="GO" id="GO:0016020">
    <property type="term" value="C:membrane"/>
    <property type="evidence" value="ECO:0007669"/>
    <property type="project" value="UniProtKB-SubCell"/>
</dbReference>